<dbReference type="InterPro" id="IPR006140">
    <property type="entry name" value="D-isomer_DH_NAD-bd"/>
</dbReference>
<gene>
    <name evidence="7" type="ORF">SAMN02745753_03230</name>
</gene>
<dbReference type="GO" id="GO:0051287">
    <property type="term" value="F:NAD binding"/>
    <property type="evidence" value="ECO:0007669"/>
    <property type="project" value="InterPro"/>
</dbReference>
<dbReference type="SUPFAM" id="SSF52283">
    <property type="entry name" value="Formate/glycerate dehydrogenase catalytic domain-like"/>
    <property type="match status" value="1"/>
</dbReference>
<evidence type="ECO:0000256" key="2">
    <source>
        <dbReference type="ARBA" id="ARBA00023002"/>
    </source>
</evidence>
<dbReference type="PROSITE" id="PS00670">
    <property type="entry name" value="D_2_HYDROXYACID_DH_2"/>
    <property type="match status" value="1"/>
</dbReference>
<dbReference type="GO" id="GO:0016616">
    <property type="term" value="F:oxidoreductase activity, acting on the CH-OH group of donors, NAD or NADP as acceptor"/>
    <property type="evidence" value="ECO:0007669"/>
    <property type="project" value="InterPro"/>
</dbReference>
<dbReference type="InterPro" id="IPR036291">
    <property type="entry name" value="NAD(P)-bd_dom_sf"/>
</dbReference>
<organism evidence="7 8">
    <name type="scientific">Marinomonas polaris DSM 16579</name>
    <dbReference type="NCBI Taxonomy" id="1122206"/>
    <lineage>
        <taxon>Bacteria</taxon>
        <taxon>Pseudomonadati</taxon>
        <taxon>Pseudomonadota</taxon>
        <taxon>Gammaproteobacteria</taxon>
        <taxon>Oceanospirillales</taxon>
        <taxon>Oceanospirillaceae</taxon>
        <taxon>Marinomonas</taxon>
    </lineage>
</organism>
<accession>A0A1M5GVY9</accession>
<sequence>MRQERVVARFEAWINPIFDKIINERSDTKLEVIDFNDSEESVWAKLKTVDVLHLRPTLDEIPPKWRVSKELLAKCPNLICVSSTGAGYDTIDVEACTKAGVAVVGQMGINATSVAEMAVGLMLSVSRRITESDRVLKSRRGFSREELMGHDLCGRVLGIVGLGYAGSATAKLANAFGMKVIAFDPYLTSEEMTSRGATSVDWEQLLNESDIISLHCPKDNSTRNMFNAEAFSKMKKGAQFVTTARGGIHDESALYQALSTEHLSGAGLDVWEEEPPALDHPLLSLPNVVATYHTAGVSHEGRYNVASQGALQIREILDGNKPSRLINPEVWEVFLKRNSL</sequence>
<evidence type="ECO:0000256" key="3">
    <source>
        <dbReference type="ARBA" id="ARBA00023027"/>
    </source>
</evidence>
<dbReference type="InterPro" id="IPR006139">
    <property type="entry name" value="D-isomer_2_OHA_DH_cat_dom"/>
</dbReference>
<dbReference type="RefSeq" id="WP_072840700.1">
    <property type="nucleotide sequence ID" value="NZ_FQVF01000015.1"/>
</dbReference>
<evidence type="ECO:0000259" key="6">
    <source>
        <dbReference type="Pfam" id="PF02826"/>
    </source>
</evidence>
<dbReference type="PANTHER" id="PTHR42789:SF1">
    <property type="entry name" value="D-ISOMER SPECIFIC 2-HYDROXYACID DEHYDROGENASE FAMILY PROTEIN (AFU_ORTHOLOGUE AFUA_6G10090)"/>
    <property type="match status" value="1"/>
</dbReference>
<dbReference type="EMBL" id="FQVF01000015">
    <property type="protein sequence ID" value="SHG07858.1"/>
    <property type="molecule type" value="Genomic_DNA"/>
</dbReference>
<dbReference type="PANTHER" id="PTHR42789">
    <property type="entry name" value="D-ISOMER SPECIFIC 2-HYDROXYACID DEHYDROGENASE FAMILY PROTEIN (AFU_ORTHOLOGUE AFUA_6G10090)"/>
    <property type="match status" value="1"/>
</dbReference>
<dbReference type="Gene3D" id="3.40.50.720">
    <property type="entry name" value="NAD(P)-binding Rossmann-like Domain"/>
    <property type="match status" value="2"/>
</dbReference>
<feature type="domain" description="D-isomer specific 2-hydroxyacid dehydrogenase catalytic" evidence="5">
    <location>
        <begin position="20"/>
        <end position="327"/>
    </location>
</feature>
<comment type="similarity">
    <text evidence="1 4">Belongs to the D-isomer specific 2-hydroxyacid dehydrogenase family.</text>
</comment>
<dbReference type="CDD" id="cd12173">
    <property type="entry name" value="PGDH_4"/>
    <property type="match status" value="1"/>
</dbReference>
<keyword evidence="8" id="KW-1185">Reference proteome</keyword>
<evidence type="ECO:0000313" key="8">
    <source>
        <dbReference type="Proteomes" id="UP000184517"/>
    </source>
</evidence>
<proteinExistence type="inferred from homology"/>
<dbReference type="FunFam" id="3.40.50.720:FF:000203">
    <property type="entry name" value="D-3-phosphoglycerate dehydrogenase (SerA)"/>
    <property type="match status" value="1"/>
</dbReference>
<keyword evidence="3" id="KW-0520">NAD</keyword>
<dbReference type="Pfam" id="PF00389">
    <property type="entry name" value="2-Hacid_dh"/>
    <property type="match status" value="1"/>
</dbReference>
<keyword evidence="2 4" id="KW-0560">Oxidoreductase</keyword>
<evidence type="ECO:0000256" key="1">
    <source>
        <dbReference type="ARBA" id="ARBA00005854"/>
    </source>
</evidence>
<dbReference type="STRING" id="1122206.SAMN02745753_03230"/>
<dbReference type="OrthoDB" id="9805416at2"/>
<name>A0A1M5GVY9_9GAMM</name>
<evidence type="ECO:0000313" key="7">
    <source>
        <dbReference type="EMBL" id="SHG07858.1"/>
    </source>
</evidence>
<feature type="domain" description="D-isomer specific 2-hydroxyacid dehydrogenase NAD-binding" evidence="6">
    <location>
        <begin position="119"/>
        <end position="295"/>
    </location>
</feature>
<dbReference type="Pfam" id="PF02826">
    <property type="entry name" value="2-Hacid_dh_C"/>
    <property type="match status" value="1"/>
</dbReference>
<dbReference type="InterPro" id="IPR029753">
    <property type="entry name" value="D-isomer_DH_CS"/>
</dbReference>
<dbReference type="Proteomes" id="UP000184517">
    <property type="component" value="Unassembled WGS sequence"/>
</dbReference>
<dbReference type="AlphaFoldDB" id="A0A1M5GVY9"/>
<evidence type="ECO:0000256" key="4">
    <source>
        <dbReference type="RuleBase" id="RU003719"/>
    </source>
</evidence>
<protein>
    <submittedName>
        <fullName evidence="7">D-3-phosphoglycerate dehydrogenase</fullName>
    </submittedName>
</protein>
<reference evidence="8" key="1">
    <citation type="submission" date="2016-11" db="EMBL/GenBank/DDBJ databases">
        <authorList>
            <person name="Varghese N."/>
            <person name="Submissions S."/>
        </authorList>
    </citation>
    <scope>NUCLEOTIDE SEQUENCE [LARGE SCALE GENOMIC DNA]</scope>
    <source>
        <strain evidence="8">DSM 16579</strain>
    </source>
</reference>
<evidence type="ECO:0000259" key="5">
    <source>
        <dbReference type="Pfam" id="PF00389"/>
    </source>
</evidence>
<dbReference type="InterPro" id="IPR050857">
    <property type="entry name" value="D-2-hydroxyacid_DH"/>
</dbReference>
<dbReference type="SUPFAM" id="SSF51735">
    <property type="entry name" value="NAD(P)-binding Rossmann-fold domains"/>
    <property type="match status" value="1"/>
</dbReference>